<keyword evidence="3" id="KW-0813">Transport</keyword>
<evidence type="ECO:0000256" key="7">
    <source>
        <dbReference type="ARBA" id="ARBA00023136"/>
    </source>
</evidence>
<dbReference type="Pfam" id="PF00005">
    <property type="entry name" value="ABC_tran"/>
    <property type="match status" value="1"/>
</dbReference>
<dbReference type="PANTHER" id="PTHR43166">
    <property type="entry name" value="AMINO ACID IMPORT ATP-BINDING PROTEIN"/>
    <property type="match status" value="1"/>
</dbReference>
<proteinExistence type="inferred from homology"/>
<evidence type="ECO:0000256" key="2">
    <source>
        <dbReference type="ARBA" id="ARBA00005417"/>
    </source>
</evidence>
<comment type="caution">
    <text evidence="9">The sequence shown here is derived from an EMBL/GenBank/DDBJ whole genome shotgun (WGS) entry which is preliminary data.</text>
</comment>
<organism evidence="9 10">
    <name type="scientific">Vreelandella zhaodongensis</name>
    <name type="common">Halomonas zhaodongensis</name>
    <dbReference type="NCBI Taxonomy" id="1176240"/>
    <lineage>
        <taxon>Bacteria</taxon>
        <taxon>Pseudomonadati</taxon>
        <taxon>Pseudomonadota</taxon>
        <taxon>Gammaproteobacteria</taxon>
        <taxon>Oceanospirillales</taxon>
        <taxon>Halomonadaceae</taxon>
        <taxon>Vreelandella</taxon>
    </lineage>
</organism>
<comment type="subcellular location">
    <subcellularLocation>
        <location evidence="1">Cell inner membrane</location>
        <topology evidence="1">Peripheral membrane protein</topology>
    </subcellularLocation>
</comment>
<dbReference type="PROSITE" id="PS50893">
    <property type="entry name" value="ABC_TRANSPORTER_2"/>
    <property type="match status" value="1"/>
</dbReference>
<reference evidence="9 10" key="1">
    <citation type="journal article" date="2013" name="Antonie Van Leeuwenhoek">
        <title>Halomonas zhaodongensis sp. nov., a slightly halophilic bacterium isolated from saline-alkaline soils in Zhaodong, China.</title>
        <authorList>
            <person name="Jiang J."/>
            <person name="Pan Y."/>
            <person name="Meng L."/>
            <person name="Hu S."/>
            <person name="Zhang X."/>
            <person name="Hu B."/>
            <person name="Meng J."/>
            <person name="Li C."/>
            <person name="Huang H."/>
            <person name="Wang K."/>
            <person name="Su T."/>
        </authorList>
    </citation>
    <scope>NUCLEOTIDE SEQUENCE [LARGE SCALE GENOMIC DNA]</scope>
    <source>
        <strain evidence="9 10">NEAU-ST10-25</strain>
    </source>
</reference>
<protein>
    <submittedName>
        <fullName evidence="9">Amino acid ABC transporter ATP-binding protein</fullName>
    </submittedName>
</protein>
<evidence type="ECO:0000256" key="4">
    <source>
        <dbReference type="ARBA" id="ARBA00022475"/>
    </source>
</evidence>
<dbReference type="InterPro" id="IPR003593">
    <property type="entry name" value="AAA+_ATPase"/>
</dbReference>
<comment type="similarity">
    <text evidence="2">Belongs to the ABC transporter superfamily.</text>
</comment>
<evidence type="ECO:0000256" key="3">
    <source>
        <dbReference type="ARBA" id="ARBA00022448"/>
    </source>
</evidence>
<evidence type="ECO:0000313" key="9">
    <source>
        <dbReference type="EMBL" id="NYS44500.1"/>
    </source>
</evidence>
<keyword evidence="7" id="KW-0472">Membrane</keyword>
<dbReference type="RefSeq" id="WP_179927317.1">
    <property type="nucleotide sequence ID" value="NZ_JBHTBM010000017.1"/>
</dbReference>
<dbReference type="InterPro" id="IPR027417">
    <property type="entry name" value="P-loop_NTPase"/>
</dbReference>
<dbReference type="Proteomes" id="UP000528918">
    <property type="component" value="Unassembled WGS sequence"/>
</dbReference>
<keyword evidence="5" id="KW-0547">Nucleotide-binding</keyword>
<sequence>MPVRRIPALSSAPSKRGSGVTPVIEVNDVHKSFGQDEVLKGVSIMAYRGEVIALIGSSGSGKSTMLRCINLLETPTRGTLRLLDQEIVFPQHGAQRQPIDRKKLRRLRARLAMVFQNFNLWPHMTLEANIMEAPIQVLRKSRAEARDEAQAWLSRVGLYAHRHAYPDTLSGGQQQRGAIARALAMSPEVLLFDEPTSALDPELVGEVLEVIRNLADEGRTMIIVTHEMKFAAEVADRVIFLNQGVIEAEGYPEAVFGATTSDRLRQFMGSAYPLNGEQQ</sequence>
<dbReference type="Gene3D" id="3.40.50.300">
    <property type="entry name" value="P-loop containing nucleotide triphosphate hydrolases"/>
    <property type="match status" value="1"/>
</dbReference>
<evidence type="ECO:0000313" key="10">
    <source>
        <dbReference type="Proteomes" id="UP000528918"/>
    </source>
</evidence>
<accession>A0ABX2SSC6</accession>
<dbReference type="EMBL" id="JACCDD010000002">
    <property type="protein sequence ID" value="NYS44500.1"/>
    <property type="molecule type" value="Genomic_DNA"/>
</dbReference>
<keyword evidence="10" id="KW-1185">Reference proteome</keyword>
<evidence type="ECO:0000259" key="8">
    <source>
        <dbReference type="PROSITE" id="PS50893"/>
    </source>
</evidence>
<dbReference type="PIRSF" id="PIRSF039085">
    <property type="entry name" value="ABC_ATPase_HisP"/>
    <property type="match status" value="1"/>
</dbReference>
<keyword evidence="4" id="KW-1003">Cell membrane</keyword>
<dbReference type="InterPro" id="IPR050086">
    <property type="entry name" value="MetN_ABC_transporter-like"/>
</dbReference>
<name>A0ABX2SSC6_VREZH</name>
<dbReference type="SUPFAM" id="SSF52540">
    <property type="entry name" value="P-loop containing nucleoside triphosphate hydrolases"/>
    <property type="match status" value="1"/>
</dbReference>
<dbReference type="InterPro" id="IPR030679">
    <property type="entry name" value="ABC_ATPase_HisP-typ"/>
</dbReference>
<feature type="domain" description="ABC transporter" evidence="8">
    <location>
        <begin position="24"/>
        <end position="268"/>
    </location>
</feature>
<dbReference type="PANTHER" id="PTHR43166:SF35">
    <property type="entry name" value="L-CYSTINE IMPORT ATP-BINDING PROTEIN TCYN"/>
    <property type="match status" value="1"/>
</dbReference>
<dbReference type="SMART" id="SM00382">
    <property type="entry name" value="AAA"/>
    <property type="match status" value="1"/>
</dbReference>
<dbReference type="GO" id="GO:0005524">
    <property type="term" value="F:ATP binding"/>
    <property type="evidence" value="ECO:0007669"/>
    <property type="project" value="UniProtKB-KW"/>
</dbReference>
<gene>
    <name evidence="9" type="ORF">HZS79_05985</name>
</gene>
<evidence type="ECO:0000256" key="6">
    <source>
        <dbReference type="ARBA" id="ARBA00022840"/>
    </source>
</evidence>
<keyword evidence="6 9" id="KW-0067">ATP-binding</keyword>
<evidence type="ECO:0000256" key="5">
    <source>
        <dbReference type="ARBA" id="ARBA00022741"/>
    </source>
</evidence>
<dbReference type="InterPro" id="IPR003439">
    <property type="entry name" value="ABC_transporter-like_ATP-bd"/>
</dbReference>
<evidence type="ECO:0000256" key="1">
    <source>
        <dbReference type="ARBA" id="ARBA00004417"/>
    </source>
</evidence>